<dbReference type="InterPro" id="IPR035952">
    <property type="entry name" value="Rhomboid-like_sf"/>
</dbReference>
<comment type="similarity">
    <text evidence="2">Belongs to the peptidase S54 family.</text>
</comment>
<keyword evidence="5 7" id="KW-0472">Membrane</keyword>
<feature type="compositionally biased region" description="Basic and acidic residues" evidence="6">
    <location>
        <begin position="298"/>
        <end position="313"/>
    </location>
</feature>
<evidence type="ECO:0000259" key="8">
    <source>
        <dbReference type="Pfam" id="PF01694"/>
    </source>
</evidence>
<dbReference type="InterPro" id="IPR022764">
    <property type="entry name" value="Peptidase_S54_rhomboid_dom"/>
</dbReference>
<feature type="transmembrane region" description="Helical" evidence="7">
    <location>
        <begin position="666"/>
        <end position="691"/>
    </location>
</feature>
<dbReference type="SUPFAM" id="SSF144091">
    <property type="entry name" value="Rhomboid-like"/>
    <property type="match status" value="1"/>
</dbReference>
<evidence type="ECO:0000313" key="9">
    <source>
        <dbReference type="EMBL" id="CAK0891990.1"/>
    </source>
</evidence>
<evidence type="ECO:0000256" key="4">
    <source>
        <dbReference type="ARBA" id="ARBA00022989"/>
    </source>
</evidence>
<dbReference type="Pfam" id="PF01694">
    <property type="entry name" value="Rhomboid"/>
    <property type="match status" value="1"/>
</dbReference>
<evidence type="ECO:0000256" key="2">
    <source>
        <dbReference type="ARBA" id="ARBA00009045"/>
    </source>
</evidence>
<proteinExistence type="inferred from homology"/>
<feature type="domain" description="Peptidase S54 rhomboid" evidence="8">
    <location>
        <begin position="519"/>
        <end position="660"/>
    </location>
</feature>
<feature type="region of interest" description="Disordered" evidence="6">
    <location>
        <begin position="282"/>
        <end position="320"/>
    </location>
</feature>
<feature type="transmembrane region" description="Helical" evidence="7">
    <location>
        <begin position="582"/>
        <end position="602"/>
    </location>
</feature>
<dbReference type="Proteomes" id="UP001189429">
    <property type="component" value="Unassembled WGS sequence"/>
</dbReference>
<dbReference type="PANTHER" id="PTHR45840:SF2">
    <property type="entry name" value="PROTEIN RHOMBOID-RELATED"/>
    <property type="match status" value="1"/>
</dbReference>
<name>A0ABN9X2C9_9DINO</name>
<keyword evidence="4 7" id="KW-1133">Transmembrane helix</keyword>
<evidence type="ECO:0000256" key="7">
    <source>
        <dbReference type="SAM" id="Phobius"/>
    </source>
</evidence>
<dbReference type="Gene3D" id="1.20.1540.10">
    <property type="entry name" value="Rhomboid-like"/>
    <property type="match status" value="1"/>
</dbReference>
<feature type="compositionally biased region" description="Basic residues" evidence="6">
    <location>
        <begin position="282"/>
        <end position="297"/>
    </location>
</feature>
<feature type="transmembrane region" description="Helical" evidence="7">
    <location>
        <begin position="529"/>
        <end position="547"/>
    </location>
</feature>
<evidence type="ECO:0000256" key="1">
    <source>
        <dbReference type="ARBA" id="ARBA00004141"/>
    </source>
</evidence>
<dbReference type="PANTHER" id="PTHR45840">
    <property type="entry name" value="RHOMBOID-RELATED PROTEIN"/>
    <property type="match status" value="1"/>
</dbReference>
<comment type="subcellular location">
    <subcellularLocation>
        <location evidence="1">Membrane</location>
        <topology evidence="1">Multi-pass membrane protein</topology>
    </subcellularLocation>
</comment>
<keyword evidence="3 7" id="KW-0812">Transmembrane</keyword>
<gene>
    <name evidence="9" type="ORF">PCOR1329_LOCUS71751</name>
</gene>
<dbReference type="InterPro" id="IPR051739">
    <property type="entry name" value="Rhomboid_IM_Serine_Proteases"/>
</dbReference>
<feature type="region of interest" description="Disordered" evidence="6">
    <location>
        <begin position="52"/>
        <end position="86"/>
    </location>
</feature>
<organism evidence="9 10">
    <name type="scientific">Prorocentrum cordatum</name>
    <dbReference type="NCBI Taxonomy" id="2364126"/>
    <lineage>
        <taxon>Eukaryota</taxon>
        <taxon>Sar</taxon>
        <taxon>Alveolata</taxon>
        <taxon>Dinophyceae</taxon>
        <taxon>Prorocentrales</taxon>
        <taxon>Prorocentraceae</taxon>
        <taxon>Prorocentrum</taxon>
    </lineage>
</organism>
<evidence type="ECO:0000256" key="3">
    <source>
        <dbReference type="ARBA" id="ARBA00022692"/>
    </source>
</evidence>
<evidence type="ECO:0000256" key="5">
    <source>
        <dbReference type="ARBA" id="ARBA00023136"/>
    </source>
</evidence>
<protein>
    <recommendedName>
        <fullName evidence="8">Peptidase S54 rhomboid domain-containing protein</fullName>
    </recommendedName>
</protein>
<evidence type="ECO:0000313" key="10">
    <source>
        <dbReference type="Proteomes" id="UP001189429"/>
    </source>
</evidence>
<reference evidence="9" key="1">
    <citation type="submission" date="2023-10" db="EMBL/GenBank/DDBJ databases">
        <authorList>
            <person name="Chen Y."/>
            <person name="Shah S."/>
            <person name="Dougan E. K."/>
            <person name="Thang M."/>
            <person name="Chan C."/>
        </authorList>
    </citation>
    <scope>NUCLEOTIDE SEQUENCE [LARGE SCALE GENOMIC DNA]</scope>
</reference>
<dbReference type="EMBL" id="CAUYUJ010019545">
    <property type="protein sequence ID" value="CAK0891990.1"/>
    <property type="molecule type" value="Genomic_DNA"/>
</dbReference>
<keyword evidence="10" id="KW-1185">Reference proteome</keyword>
<feature type="transmembrane region" description="Helical" evidence="7">
    <location>
        <begin position="559"/>
        <end position="576"/>
    </location>
</feature>
<sequence length="805" mass="86158">MEPDRQLDCGDVTASAAADGAAARASAAPGAGSAAPALRGAVVIGATSEGGSALCGPPLERRPRGRTAASSGPTQPRGCSGGGAAPVARGAGSVMSAAVSEAPSRFDDIVVAGTVEGERYRKLGELSGTGPGAVDWATFARVMSTLMGDLVTDSDLRREWADAGDAGMTLSRMYTLVTSPDHYHIAGALDRGVALGKPAAEARPREPPGPHTASRACERAAAEDVQGLTLTARLCYTILACFAHWFGAARFDADGDGDFDAVDVQAMLGGWSSRLALQRVRPPRGGKARAARRRRAEARKEKQREAGRAEGARAHGGAVRTNGGAGGVTGAADSMVEHVLDGVAGVLEAEVEAEAQEDVVLENLQQRLPYFTIAEAFLCLGLWLLSVLLVERDYLLLAYNQGVTHDLILRTLEKGDGSALILEECQIECTFADAACVGIAWLPGPFPECHLLAQLPGAALSGSGGYCRHDSWDWRVYEKGAFTLTGAVGSKGGAESMWPGRTALRSHYLCQEGFGISFLWRWWSYQFTHGSLAHVTANCFMTLMFGIPLEGWLGTGRMAIMWTLGCLGGACCWALFDPYRTSYGASGGCFSLLGIHIADLLMNWGDRKWRFGTFAMISFICGVESASFWATYDPDGGTTAHCVHVGGLAAGLLISVTVGRNEHWKFWEYVCCCISWCLAIGLLGGSFYFWFENDYPAIANVWDYSERPWCWIGKVCIGDDGTKCPLLKTFPTLATGASTVEETRQQCVFCATRSCVEGWYTKYTADDGIEHQKYCPTASTPSACSDDFTDDWNLFYPPTRSKFQG</sequence>
<evidence type="ECO:0000256" key="6">
    <source>
        <dbReference type="SAM" id="MobiDB-lite"/>
    </source>
</evidence>
<comment type="caution">
    <text evidence="9">The sequence shown here is derived from an EMBL/GenBank/DDBJ whole genome shotgun (WGS) entry which is preliminary data.</text>
</comment>
<feature type="transmembrane region" description="Helical" evidence="7">
    <location>
        <begin position="368"/>
        <end position="390"/>
    </location>
</feature>
<accession>A0ABN9X2C9</accession>
<feature type="transmembrane region" description="Helical" evidence="7">
    <location>
        <begin position="638"/>
        <end position="659"/>
    </location>
</feature>